<evidence type="ECO:0000313" key="8">
    <source>
        <dbReference type="Proteomes" id="UP000515158"/>
    </source>
</evidence>
<evidence type="ECO:0000313" key="9">
    <source>
        <dbReference type="RefSeq" id="XP_034232984.1"/>
    </source>
</evidence>
<evidence type="ECO:0000256" key="3">
    <source>
        <dbReference type="ARBA" id="ARBA00022741"/>
    </source>
</evidence>
<dbReference type="InterPro" id="IPR003960">
    <property type="entry name" value="ATPase_AAA_CS"/>
</dbReference>
<dbReference type="Pfam" id="PF00004">
    <property type="entry name" value="AAA"/>
    <property type="match status" value="1"/>
</dbReference>
<protein>
    <submittedName>
        <fullName evidence="9">Suppressor protein of bem1/bed5 double mutants-like isoform X1</fullName>
    </submittedName>
</protein>
<evidence type="ECO:0000256" key="1">
    <source>
        <dbReference type="ARBA" id="ARBA00004496"/>
    </source>
</evidence>
<feature type="compositionally biased region" description="Low complexity" evidence="6">
    <location>
        <begin position="273"/>
        <end position="282"/>
    </location>
</feature>
<dbReference type="CDD" id="cd19509">
    <property type="entry name" value="RecA-like_VPS4-like"/>
    <property type="match status" value="1"/>
</dbReference>
<dbReference type="Proteomes" id="UP000515158">
    <property type="component" value="Unplaced"/>
</dbReference>
<keyword evidence="3 5" id="KW-0547">Nucleotide-binding</keyword>
<evidence type="ECO:0000256" key="4">
    <source>
        <dbReference type="ARBA" id="ARBA00022840"/>
    </source>
</evidence>
<dbReference type="GO" id="GO:0005524">
    <property type="term" value="F:ATP binding"/>
    <property type="evidence" value="ECO:0007669"/>
    <property type="project" value="UniProtKB-KW"/>
</dbReference>
<dbReference type="PROSITE" id="PS00674">
    <property type="entry name" value="AAA"/>
    <property type="match status" value="1"/>
</dbReference>
<evidence type="ECO:0000256" key="5">
    <source>
        <dbReference type="RuleBase" id="RU003651"/>
    </source>
</evidence>
<feature type="region of interest" description="Disordered" evidence="6">
    <location>
        <begin position="105"/>
        <end position="249"/>
    </location>
</feature>
<dbReference type="PANTHER" id="PTHR23074">
    <property type="entry name" value="AAA DOMAIN-CONTAINING"/>
    <property type="match status" value="1"/>
</dbReference>
<keyword evidence="2" id="KW-0963">Cytoplasm</keyword>
<sequence>MNVENLLHIILQDFCNCLVSFFSFLVFEAMEQQQALLLLLQQFQQAQQVQQLLSQQPQSPMLLQPSAAFHQLQQQLEAQPLSPLQLLQQRNLLLPPFQPQASITEVPVSSPSVGPSQSSLKTSALAVPSDSTQSSCASTSDAASITTSSKSQVVEVDSISSAKAAQAAKESSPEEKTDSKSLEPAPLTFAVSSDSDEDNEEADTEFQPKKPRKTIDDGKKKSCKAAAPSRSRAGRPKNSKNKTEPKSALVKKLASLQSPSVSIINADNVPETSGRSLRSGSHGRSEPQGGSSSNLHPVDIGFDFTPKKCIDPEILERIEACIVKTSTSWDDVVGLDNVKQRLREAAVLPIIRPELFVGPRAASKGVLLYGPPGTGKTMLAKCAAAASNCTFISIRASDIMSKWIGDGEKGVAALFDVAREKQPTIIFIDEVDSLLSARRQGEHDAIRRIKTEILSQWDGLSGESQSRIMVLGATNRPMDLDLAAMRRFARHLYVPLPDIEARKDMFRKFSKSGDVKVKLTDFDIVALGLHTSNYSAADITNVLNDACMAPLRELSYEEVETIPLDEIRPVCRDDIEKTLTSIQPTCNLDSIAQLEKWNKRSL</sequence>
<dbReference type="RefSeq" id="XP_034232984.1">
    <property type="nucleotide sequence ID" value="XM_034377093.1"/>
</dbReference>
<dbReference type="FunFam" id="3.40.50.300:FF:001054">
    <property type="entry name" value="ATPase, AAA family, putative"/>
    <property type="match status" value="1"/>
</dbReference>
<dbReference type="GO" id="GO:0005737">
    <property type="term" value="C:cytoplasm"/>
    <property type="evidence" value="ECO:0007669"/>
    <property type="project" value="UniProtKB-SubCell"/>
</dbReference>
<feature type="domain" description="AAA+ ATPase" evidence="7">
    <location>
        <begin position="362"/>
        <end position="498"/>
    </location>
</feature>
<dbReference type="InterPro" id="IPR003593">
    <property type="entry name" value="AAA+_ATPase"/>
</dbReference>
<evidence type="ECO:0000259" key="7">
    <source>
        <dbReference type="SMART" id="SM00382"/>
    </source>
</evidence>
<dbReference type="SUPFAM" id="SSF52540">
    <property type="entry name" value="P-loop containing nucleoside triphosphate hydrolases"/>
    <property type="match status" value="1"/>
</dbReference>
<dbReference type="InterPro" id="IPR041569">
    <property type="entry name" value="AAA_lid_3"/>
</dbReference>
<feature type="compositionally biased region" description="Acidic residues" evidence="6">
    <location>
        <begin position="194"/>
        <end position="204"/>
    </location>
</feature>
<dbReference type="AlphaFoldDB" id="A0A6P8ZI49"/>
<dbReference type="InterPro" id="IPR050304">
    <property type="entry name" value="MT-severing_AAA_ATPase"/>
</dbReference>
<comment type="similarity">
    <text evidence="5">Belongs to the AAA ATPase family.</text>
</comment>
<organism evidence="9">
    <name type="scientific">Thrips palmi</name>
    <name type="common">Melon thrips</name>
    <dbReference type="NCBI Taxonomy" id="161013"/>
    <lineage>
        <taxon>Eukaryota</taxon>
        <taxon>Metazoa</taxon>
        <taxon>Ecdysozoa</taxon>
        <taxon>Arthropoda</taxon>
        <taxon>Hexapoda</taxon>
        <taxon>Insecta</taxon>
        <taxon>Pterygota</taxon>
        <taxon>Neoptera</taxon>
        <taxon>Paraneoptera</taxon>
        <taxon>Thysanoptera</taxon>
        <taxon>Terebrantia</taxon>
        <taxon>Thripoidea</taxon>
        <taxon>Thripidae</taxon>
        <taxon>Thrips</taxon>
    </lineage>
</organism>
<evidence type="ECO:0000256" key="2">
    <source>
        <dbReference type="ARBA" id="ARBA00022490"/>
    </source>
</evidence>
<keyword evidence="4 5" id="KW-0067">ATP-binding</keyword>
<dbReference type="InterPro" id="IPR027417">
    <property type="entry name" value="P-loop_NTPase"/>
</dbReference>
<dbReference type="PANTHER" id="PTHR23074:SF83">
    <property type="entry name" value="VACUOLAR PROTEIN SORTING-ASSOCIATED PROTEIN 4A"/>
    <property type="match status" value="1"/>
</dbReference>
<keyword evidence="8" id="KW-1185">Reference proteome</keyword>
<dbReference type="Gene3D" id="3.40.50.300">
    <property type="entry name" value="P-loop containing nucleotide triphosphate hydrolases"/>
    <property type="match status" value="1"/>
</dbReference>
<accession>A0A6P8ZI49</accession>
<reference evidence="9" key="1">
    <citation type="submission" date="2025-08" db="UniProtKB">
        <authorList>
            <consortium name="RefSeq"/>
        </authorList>
    </citation>
    <scope>IDENTIFICATION</scope>
    <source>
        <tissue evidence="9">Total insect</tissue>
    </source>
</reference>
<dbReference type="InParanoid" id="A0A6P8ZI49"/>
<dbReference type="InterPro" id="IPR003959">
    <property type="entry name" value="ATPase_AAA_core"/>
</dbReference>
<gene>
    <name evidence="9" type="primary">LOC117640556</name>
</gene>
<dbReference type="SMART" id="SM00382">
    <property type="entry name" value="AAA"/>
    <property type="match status" value="1"/>
</dbReference>
<dbReference type="GeneID" id="117640556"/>
<feature type="compositionally biased region" description="Low complexity" evidence="6">
    <location>
        <begin position="106"/>
        <end position="119"/>
    </location>
</feature>
<name>A0A6P8ZI49_THRPL</name>
<feature type="compositionally biased region" description="Basic and acidic residues" evidence="6">
    <location>
        <begin position="171"/>
        <end position="181"/>
    </location>
</feature>
<feature type="region of interest" description="Disordered" evidence="6">
    <location>
        <begin position="261"/>
        <end position="297"/>
    </location>
</feature>
<dbReference type="GO" id="GO:0016887">
    <property type="term" value="F:ATP hydrolysis activity"/>
    <property type="evidence" value="ECO:0007669"/>
    <property type="project" value="InterPro"/>
</dbReference>
<dbReference type="KEGG" id="tpal:117640556"/>
<evidence type="ECO:0000256" key="6">
    <source>
        <dbReference type="SAM" id="MobiDB-lite"/>
    </source>
</evidence>
<feature type="compositionally biased region" description="Low complexity" evidence="6">
    <location>
        <begin position="158"/>
        <end position="170"/>
    </location>
</feature>
<dbReference type="Pfam" id="PF17862">
    <property type="entry name" value="AAA_lid_3"/>
    <property type="match status" value="1"/>
</dbReference>
<comment type="subcellular location">
    <subcellularLocation>
        <location evidence="1">Cytoplasm</location>
    </subcellularLocation>
</comment>
<dbReference type="OrthoDB" id="29072at2759"/>
<dbReference type="Gene3D" id="1.10.8.60">
    <property type="match status" value="1"/>
</dbReference>
<feature type="compositionally biased region" description="Low complexity" evidence="6">
    <location>
        <begin position="129"/>
        <end position="151"/>
    </location>
</feature>
<proteinExistence type="inferred from homology"/>